<accession>A0ABT3C0N0</accession>
<dbReference type="EMBL" id="JAOXML010000017">
    <property type="protein sequence ID" value="MCV4378631.1"/>
    <property type="molecule type" value="Genomic_DNA"/>
</dbReference>
<reference evidence="1 2" key="1">
    <citation type="submission" date="2022-10" db="EMBL/GenBank/DDBJ databases">
        <title>Characterization of Pseudomonas capsici strains from pepper and tomato in Georgia.</title>
        <authorList>
            <person name="Zhao M."/>
            <person name="Dutta B."/>
        </authorList>
    </citation>
    <scope>NUCLEOTIDE SEQUENCE [LARGE SCALE GENOMIC DNA]</scope>
    <source>
        <strain evidence="1 2">Pc20-5</strain>
    </source>
</reference>
<evidence type="ECO:0008006" key="3">
    <source>
        <dbReference type="Google" id="ProtNLM"/>
    </source>
</evidence>
<evidence type="ECO:0000313" key="1">
    <source>
        <dbReference type="EMBL" id="MCV4378631.1"/>
    </source>
</evidence>
<gene>
    <name evidence="1" type="ORF">OH718_18695</name>
</gene>
<keyword evidence="2" id="KW-1185">Reference proteome</keyword>
<proteinExistence type="predicted"/>
<protein>
    <recommendedName>
        <fullName evidence="3">Secreted protein</fullName>
    </recommendedName>
</protein>
<name>A0ABT3C0N0_9PSED</name>
<dbReference type="Proteomes" id="UP001207294">
    <property type="component" value="Unassembled WGS sequence"/>
</dbReference>
<evidence type="ECO:0000313" key="2">
    <source>
        <dbReference type="Proteomes" id="UP001207294"/>
    </source>
</evidence>
<dbReference type="GeneID" id="93563367"/>
<sequence length="96" mass="10796">MSTPAAFDRFLEISCLKVFFVSVLVGISWHFPMVRAKAASTAFADLILYADAAVHAGQRFWLYDSIFVEKTRLSYRIALDNPLHCLSTRSTGLTFC</sequence>
<organism evidence="1 2">
    <name type="scientific">Pseudomonas capsici</name>
    <dbReference type="NCBI Taxonomy" id="2810614"/>
    <lineage>
        <taxon>Bacteria</taxon>
        <taxon>Pseudomonadati</taxon>
        <taxon>Pseudomonadota</taxon>
        <taxon>Gammaproteobacteria</taxon>
        <taxon>Pseudomonadales</taxon>
        <taxon>Pseudomonadaceae</taxon>
        <taxon>Pseudomonas</taxon>
    </lineage>
</organism>
<dbReference type="RefSeq" id="WP_162880540.1">
    <property type="nucleotide sequence ID" value="NZ_JAFGZD010000019.1"/>
</dbReference>
<comment type="caution">
    <text evidence="1">The sequence shown here is derived from an EMBL/GenBank/DDBJ whole genome shotgun (WGS) entry which is preliminary data.</text>
</comment>